<evidence type="ECO:0000313" key="2">
    <source>
        <dbReference type="EMBL" id="ATO42747.1"/>
    </source>
</evidence>
<dbReference type="SUPFAM" id="SSF53335">
    <property type="entry name" value="S-adenosyl-L-methionine-dependent methyltransferases"/>
    <property type="match status" value="1"/>
</dbReference>
<dbReference type="Gene3D" id="3.40.50.150">
    <property type="entry name" value="Vaccinia Virus protein VP39"/>
    <property type="match status" value="1"/>
</dbReference>
<dbReference type="RefSeq" id="WP_010013978.1">
    <property type="nucleotide sequence ID" value="NZ_AEOS01000235.1"/>
</dbReference>
<gene>
    <name evidence="2" type="ORF">LC20004_01890</name>
</gene>
<dbReference type="GO" id="GO:0008168">
    <property type="term" value="F:methyltransferase activity"/>
    <property type="evidence" value="ECO:0007669"/>
    <property type="project" value="UniProtKB-KW"/>
</dbReference>
<dbReference type="OrthoDB" id="2287745at2"/>
<dbReference type="KEGG" id="lcy:LC20004_01890"/>
<keyword evidence="3" id="KW-1185">Reference proteome</keyword>
<dbReference type="InterPro" id="IPR029063">
    <property type="entry name" value="SAM-dependent_MTases_sf"/>
</dbReference>
<dbReference type="CDD" id="cd02440">
    <property type="entry name" value="AdoMet_MTases"/>
    <property type="match status" value="1"/>
</dbReference>
<dbReference type="AlphaFoldDB" id="A0A2D1KKT4"/>
<keyword evidence="2" id="KW-0808">Transferase</keyword>
<sequence length="254" mass="28651">MVNETDDQATAAFWDDFAPDYVAAQNESRLAITTDLTAYLTQQNILSRASVLDVGGGAGRFALPFARVARQVTISDISQQMLKFARQAAVQAGLTNLKFQHSAWSQLPAQPQADVVFASMLPLAPAELQKFSQLGRHFAVLNRAVRHTDSISTELQQLLDLPPVLDPTNDATIFSEYVLAVRQLGYQPWQQTFTYHLTEQVTREMLVAELADELTLHQQRLFQQWLTEKFAQHDEITAQQTYAFKTLLWRVGLQ</sequence>
<proteinExistence type="predicted"/>
<dbReference type="Pfam" id="PF13649">
    <property type="entry name" value="Methyltransf_25"/>
    <property type="match status" value="1"/>
</dbReference>
<evidence type="ECO:0000313" key="3">
    <source>
        <dbReference type="Proteomes" id="UP000223559"/>
    </source>
</evidence>
<feature type="domain" description="Methyltransferase" evidence="1">
    <location>
        <begin position="51"/>
        <end position="129"/>
    </location>
</feature>
<dbReference type="Proteomes" id="UP000223559">
    <property type="component" value="Chromosome"/>
</dbReference>
<accession>A0A2D1KKT4</accession>
<protein>
    <submittedName>
        <fullName evidence="2">Methylase</fullName>
    </submittedName>
</protein>
<keyword evidence="2" id="KW-0489">Methyltransferase</keyword>
<organism evidence="2 3">
    <name type="scientific">Loigolactobacillus coryniformis subsp. torquens DSM 20004 = KCTC 3535</name>
    <dbReference type="NCBI Taxonomy" id="1423822"/>
    <lineage>
        <taxon>Bacteria</taxon>
        <taxon>Bacillati</taxon>
        <taxon>Bacillota</taxon>
        <taxon>Bacilli</taxon>
        <taxon>Lactobacillales</taxon>
        <taxon>Lactobacillaceae</taxon>
        <taxon>Loigolactobacillus</taxon>
    </lineage>
</organism>
<name>A0A2D1KKT4_9LACO</name>
<dbReference type="GO" id="GO:0032259">
    <property type="term" value="P:methylation"/>
    <property type="evidence" value="ECO:0007669"/>
    <property type="project" value="UniProtKB-KW"/>
</dbReference>
<dbReference type="InterPro" id="IPR041698">
    <property type="entry name" value="Methyltransf_25"/>
</dbReference>
<reference evidence="2 3" key="1">
    <citation type="submission" date="2016-10" db="EMBL/GenBank/DDBJ databases">
        <title>The whole genome sequencing and assembly of L. cotyniformis subsp. torquens DSM 20004 strain.</title>
        <authorList>
            <person name="Park M.-K."/>
            <person name="Lee Y.-J."/>
            <person name="Yi H."/>
            <person name="Bahn Y.-S."/>
            <person name="Kim J.F."/>
            <person name="Lee D.-W."/>
        </authorList>
    </citation>
    <scope>NUCLEOTIDE SEQUENCE [LARGE SCALE GENOMIC DNA]</scope>
    <source>
        <strain evidence="2 3">DSM 20004</strain>
    </source>
</reference>
<dbReference type="EMBL" id="CP017697">
    <property type="protein sequence ID" value="ATO42747.1"/>
    <property type="molecule type" value="Genomic_DNA"/>
</dbReference>
<evidence type="ECO:0000259" key="1">
    <source>
        <dbReference type="Pfam" id="PF13649"/>
    </source>
</evidence>